<keyword evidence="2" id="KW-0472">Membrane</keyword>
<evidence type="ECO:0000313" key="3">
    <source>
        <dbReference type="EMBL" id="KAK3292694.1"/>
    </source>
</evidence>
<proteinExistence type="predicted"/>
<organism evidence="3 4">
    <name type="scientific">Chaetomium fimeti</name>
    <dbReference type="NCBI Taxonomy" id="1854472"/>
    <lineage>
        <taxon>Eukaryota</taxon>
        <taxon>Fungi</taxon>
        <taxon>Dikarya</taxon>
        <taxon>Ascomycota</taxon>
        <taxon>Pezizomycotina</taxon>
        <taxon>Sordariomycetes</taxon>
        <taxon>Sordariomycetidae</taxon>
        <taxon>Sordariales</taxon>
        <taxon>Chaetomiaceae</taxon>
        <taxon>Chaetomium</taxon>
    </lineage>
</organism>
<evidence type="ECO:0000256" key="2">
    <source>
        <dbReference type="SAM" id="Phobius"/>
    </source>
</evidence>
<dbReference type="GeneID" id="87836728"/>
<dbReference type="AlphaFoldDB" id="A0AAE0HAA5"/>
<feature type="transmembrane region" description="Helical" evidence="2">
    <location>
        <begin position="228"/>
        <end position="249"/>
    </location>
</feature>
<gene>
    <name evidence="3" type="ORF">B0H64DRAFT_235117</name>
</gene>
<evidence type="ECO:0000256" key="1">
    <source>
        <dbReference type="SAM" id="MobiDB-lite"/>
    </source>
</evidence>
<feature type="region of interest" description="Disordered" evidence="1">
    <location>
        <begin position="280"/>
        <end position="348"/>
    </location>
</feature>
<keyword evidence="4" id="KW-1185">Reference proteome</keyword>
<keyword evidence="2" id="KW-0812">Transmembrane</keyword>
<reference evidence="3" key="2">
    <citation type="submission" date="2023-06" db="EMBL/GenBank/DDBJ databases">
        <authorList>
            <consortium name="Lawrence Berkeley National Laboratory"/>
            <person name="Haridas S."/>
            <person name="Hensen N."/>
            <person name="Bonometti L."/>
            <person name="Westerberg I."/>
            <person name="Brannstrom I.O."/>
            <person name="Guillou S."/>
            <person name="Cros-Aarteil S."/>
            <person name="Calhoun S."/>
            <person name="Kuo A."/>
            <person name="Mondo S."/>
            <person name="Pangilinan J."/>
            <person name="Riley R."/>
            <person name="Labutti K."/>
            <person name="Andreopoulos B."/>
            <person name="Lipzen A."/>
            <person name="Chen C."/>
            <person name="Yanf M."/>
            <person name="Daum C."/>
            <person name="Ng V."/>
            <person name="Clum A."/>
            <person name="Steindorff A."/>
            <person name="Ohm R."/>
            <person name="Martin F."/>
            <person name="Silar P."/>
            <person name="Natvig D."/>
            <person name="Lalanne C."/>
            <person name="Gautier V."/>
            <person name="Ament-Velasquez S.L."/>
            <person name="Kruys A."/>
            <person name="Hutchinson M.I."/>
            <person name="Powell A.J."/>
            <person name="Barry K."/>
            <person name="Miller A.N."/>
            <person name="Grigoriev I.V."/>
            <person name="Debuchy R."/>
            <person name="Gladieux P."/>
            <person name="Thoren M.H."/>
            <person name="Johannesson H."/>
        </authorList>
    </citation>
    <scope>NUCLEOTIDE SEQUENCE</scope>
    <source>
        <strain evidence="3">CBS 168.71</strain>
    </source>
</reference>
<evidence type="ECO:0000313" key="4">
    <source>
        <dbReference type="Proteomes" id="UP001278766"/>
    </source>
</evidence>
<dbReference type="RefSeq" id="XP_062656208.1">
    <property type="nucleotide sequence ID" value="XM_062799780.1"/>
</dbReference>
<comment type="caution">
    <text evidence="3">The sequence shown here is derived from an EMBL/GenBank/DDBJ whole genome shotgun (WGS) entry which is preliminary data.</text>
</comment>
<protein>
    <submittedName>
        <fullName evidence="3">Uncharacterized protein</fullName>
    </submittedName>
</protein>
<keyword evidence="2" id="KW-1133">Transmembrane helix</keyword>
<accession>A0AAE0HAA5</accession>
<feature type="compositionally biased region" description="Polar residues" evidence="1">
    <location>
        <begin position="312"/>
        <end position="322"/>
    </location>
</feature>
<feature type="compositionally biased region" description="Low complexity" evidence="1">
    <location>
        <begin position="291"/>
        <end position="305"/>
    </location>
</feature>
<sequence>MSESTAPPPTPTRTPLVITSFPTIPLTTTFTRGTDCGGIYTPYRPAVFIIDNELSCLPSSFSTSDSSFFYSPGIACPSGYWTACHDTTGVSSITTVTCCPTYADISLTCAPSPLSLTEAWESIFCTWVAPRSPGTVITVTKSADGGRTSTVNAGLTFPGGLNAYGVRMVYQASDMETATSSAASSDGSGAPVPTTSSTADPTGSSSPGASDDPDVADSNSGLSVGEQAAIGVVVPLAVIALLIGLALWWRRRKRQQQLPSAAKEAPTYDYALAAPGAYQPGAEHVAPKPPGEQQQHYYYGGQPQPHEMPTAWTPSEMPSMTSAAELPGPSPNYHPGNPNFPDSPSIPR</sequence>
<dbReference type="EMBL" id="JAUEPN010000007">
    <property type="protein sequence ID" value="KAK3292694.1"/>
    <property type="molecule type" value="Genomic_DNA"/>
</dbReference>
<reference evidence="3" key="1">
    <citation type="journal article" date="2023" name="Mol. Phylogenet. Evol.">
        <title>Genome-scale phylogeny and comparative genomics of the fungal order Sordariales.</title>
        <authorList>
            <person name="Hensen N."/>
            <person name="Bonometti L."/>
            <person name="Westerberg I."/>
            <person name="Brannstrom I.O."/>
            <person name="Guillou S."/>
            <person name="Cros-Aarteil S."/>
            <person name="Calhoun S."/>
            <person name="Haridas S."/>
            <person name="Kuo A."/>
            <person name="Mondo S."/>
            <person name="Pangilinan J."/>
            <person name="Riley R."/>
            <person name="LaButti K."/>
            <person name="Andreopoulos B."/>
            <person name="Lipzen A."/>
            <person name="Chen C."/>
            <person name="Yan M."/>
            <person name="Daum C."/>
            <person name="Ng V."/>
            <person name="Clum A."/>
            <person name="Steindorff A."/>
            <person name="Ohm R.A."/>
            <person name="Martin F."/>
            <person name="Silar P."/>
            <person name="Natvig D.O."/>
            <person name="Lalanne C."/>
            <person name="Gautier V."/>
            <person name="Ament-Velasquez S.L."/>
            <person name="Kruys A."/>
            <person name="Hutchinson M.I."/>
            <person name="Powell A.J."/>
            <person name="Barry K."/>
            <person name="Miller A.N."/>
            <person name="Grigoriev I.V."/>
            <person name="Debuchy R."/>
            <person name="Gladieux P."/>
            <person name="Hiltunen Thoren M."/>
            <person name="Johannesson H."/>
        </authorList>
    </citation>
    <scope>NUCLEOTIDE SEQUENCE</scope>
    <source>
        <strain evidence="3">CBS 168.71</strain>
    </source>
</reference>
<feature type="compositionally biased region" description="Low complexity" evidence="1">
    <location>
        <begin position="199"/>
        <end position="210"/>
    </location>
</feature>
<name>A0AAE0HAA5_9PEZI</name>
<dbReference type="Proteomes" id="UP001278766">
    <property type="component" value="Unassembled WGS sequence"/>
</dbReference>
<feature type="region of interest" description="Disordered" evidence="1">
    <location>
        <begin position="180"/>
        <end position="221"/>
    </location>
</feature>
<feature type="compositionally biased region" description="Low complexity" evidence="1">
    <location>
        <begin position="180"/>
        <end position="190"/>
    </location>
</feature>